<dbReference type="PANTHER" id="PTHR24223:SF357">
    <property type="entry name" value="ATP-BINDING CASSETTE SUB-FAMILY C MEMBER 4"/>
    <property type="match status" value="1"/>
</dbReference>
<evidence type="ECO:0000256" key="2">
    <source>
        <dbReference type="ARBA" id="ARBA00022840"/>
    </source>
</evidence>
<organism evidence="3 4">
    <name type="scientific">Channa argus</name>
    <name type="common">Northern snakehead</name>
    <name type="synonym">Ophicephalus argus</name>
    <dbReference type="NCBI Taxonomy" id="215402"/>
    <lineage>
        <taxon>Eukaryota</taxon>
        <taxon>Metazoa</taxon>
        <taxon>Chordata</taxon>
        <taxon>Craniata</taxon>
        <taxon>Vertebrata</taxon>
        <taxon>Euteleostomi</taxon>
        <taxon>Actinopterygii</taxon>
        <taxon>Neopterygii</taxon>
        <taxon>Teleostei</taxon>
        <taxon>Neoteleostei</taxon>
        <taxon>Acanthomorphata</taxon>
        <taxon>Anabantaria</taxon>
        <taxon>Anabantiformes</taxon>
        <taxon>Channoidei</taxon>
        <taxon>Channidae</taxon>
        <taxon>Channa</taxon>
    </lineage>
</organism>
<evidence type="ECO:0000313" key="4">
    <source>
        <dbReference type="Proteomes" id="UP000503349"/>
    </source>
</evidence>
<evidence type="ECO:0000313" key="3">
    <source>
        <dbReference type="EMBL" id="KAF3694822.1"/>
    </source>
</evidence>
<name>A0A6G1PX39_CHAAH</name>
<dbReference type="GO" id="GO:0005524">
    <property type="term" value="F:ATP binding"/>
    <property type="evidence" value="ECO:0007669"/>
    <property type="project" value="UniProtKB-KW"/>
</dbReference>
<accession>A0A6G1PX39</accession>
<gene>
    <name evidence="3" type="ORF">EXN66_Car010498</name>
</gene>
<dbReference type="PANTHER" id="PTHR24223">
    <property type="entry name" value="ATP-BINDING CASSETTE SUB-FAMILY C"/>
    <property type="match status" value="1"/>
</dbReference>
<sequence>MGLTSMTAEIKVWIDPVLFTGTMRKNLDPFRQHTDEDLWNALQEVQMKAVVEELPNKLDKAYRTYLSADEPLFFVETDSLIQQTIRDKFQECTVVTTAHGLNTIIDCDRILVLDARIQGYDEPYVLLHDHRGLSYQMVQQTSQAEAASPLCTAKQAGGQGPGRHCT</sequence>
<proteinExistence type="predicted"/>
<keyword evidence="2" id="KW-0067">ATP-binding</keyword>
<dbReference type="AlphaFoldDB" id="A0A6G1PX39"/>
<dbReference type="Proteomes" id="UP000503349">
    <property type="component" value="Chromosome 10"/>
</dbReference>
<reference evidence="4" key="2">
    <citation type="submission" date="2019-02" db="EMBL/GenBank/DDBJ databases">
        <title>Opniocepnalus argus Var Kimnra genome.</title>
        <authorList>
            <person name="Zhou C."/>
            <person name="Xiao S."/>
        </authorList>
    </citation>
    <scope>NUCLEOTIDE SEQUENCE [LARGE SCALE GENOMIC DNA]</scope>
</reference>
<dbReference type="InterPro" id="IPR050173">
    <property type="entry name" value="ABC_transporter_C-like"/>
</dbReference>
<reference evidence="3 4" key="1">
    <citation type="submission" date="2019-02" db="EMBL/GenBank/DDBJ databases">
        <title>Opniocepnalus argus genome.</title>
        <authorList>
            <person name="Zhou C."/>
            <person name="Xiao S."/>
        </authorList>
    </citation>
    <scope>NUCLEOTIDE SEQUENCE [LARGE SCALE GENOMIC DNA]</scope>
    <source>
        <strain evidence="3">OARG1902GOOAL</strain>
        <tissue evidence="3">Muscle</tissue>
    </source>
</reference>
<dbReference type="Gene3D" id="3.40.50.300">
    <property type="entry name" value="P-loop containing nucleotide triphosphate hydrolases"/>
    <property type="match status" value="2"/>
</dbReference>
<keyword evidence="4" id="KW-1185">Reference proteome</keyword>
<evidence type="ECO:0000256" key="1">
    <source>
        <dbReference type="ARBA" id="ARBA00022741"/>
    </source>
</evidence>
<dbReference type="InterPro" id="IPR027417">
    <property type="entry name" value="P-loop_NTPase"/>
</dbReference>
<dbReference type="SUPFAM" id="SSF52540">
    <property type="entry name" value="P-loop containing nucleoside triphosphate hydrolases"/>
    <property type="match status" value="1"/>
</dbReference>
<keyword evidence="1" id="KW-0547">Nucleotide-binding</keyword>
<protein>
    <submittedName>
        <fullName evidence="3">Multidrug resistance-associated protein 4</fullName>
    </submittedName>
</protein>
<dbReference type="GO" id="GO:0042626">
    <property type="term" value="F:ATPase-coupled transmembrane transporter activity"/>
    <property type="evidence" value="ECO:0007669"/>
    <property type="project" value="TreeGrafter"/>
</dbReference>
<dbReference type="EMBL" id="CM015721">
    <property type="protein sequence ID" value="KAF3694822.1"/>
    <property type="molecule type" value="Genomic_DNA"/>
</dbReference>
<dbReference type="GO" id="GO:0005886">
    <property type="term" value="C:plasma membrane"/>
    <property type="evidence" value="ECO:0007669"/>
    <property type="project" value="TreeGrafter"/>
</dbReference>